<reference evidence="2 3" key="1">
    <citation type="submission" date="2022-04" db="EMBL/GenBank/DDBJ databases">
        <authorList>
            <person name="Ye Y.-Q."/>
            <person name="Du Z.-J."/>
        </authorList>
    </citation>
    <scope>NUCLEOTIDE SEQUENCE [LARGE SCALE GENOMIC DNA]</scope>
    <source>
        <strain evidence="2 3">A6E488</strain>
    </source>
</reference>
<evidence type="ECO:0000313" key="3">
    <source>
        <dbReference type="Proteomes" id="UP001320898"/>
    </source>
</evidence>
<dbReference type="EMBL" id="JALIDZ010000009">
    <property type="protein sequence ID" value="MCT8973949.1"/>
    <property type="molecule type" value="Genomic_DNA"/>
</dbReference>
<organism evidence="2 3">
    <name type="scientific">Microbaculum marinisediminis</name>
    <dbReference type="NCBI Taxonomy" id="2931392"/>
    <lineage>
        <taxon>Bacteria</taxon>
        <taxon>Pseudomonadati</taxon>
        <taxon>Pseudomonadota</taxon>
        <taxon>Alphaproteobacteria</taxon>
        <taxon>Hyphomicrobiales</taxon>
        <taxon>Tepidamorphaceae</taxon>
        <taxon>Microbaculum</taxon>
    </lineage>
</organism>
<dbReference type="SUPFAM" id="SSF144052">
    <property type="entry name" value="Thermophilic metalloprotease-like"/>
    <property type="match status" value="1"/>
</dbReference>
<dbReference type="Proteomes" id="UP001320898">
    <property type="component" value="Unassembled WGS sequence"/>
</dbReference>
<accession>A0AAW5R496</accession>
<keyword evidence="3" id="KW-1185">Reference proteome</keyword>
<dbReference type="Pfam" id="PF26233">
    <property type="entry name" value="NicX"/>
    <property type="match status" value="1"/>
</dbReference>
<sequence length="347" mass="37555">MEANLDLKWVKMFHESFQLSGVEPGQMVAIVSESQSNPVLVRLAELGLGLCGARVVTVTVPSAAVRTVQPIRSTGTAAAYDDYGMLLNAIAGCALIVDVTVEGLLHSPVRQEVLKAGGRIYMISNEHPEVLERCRPDPKLADRVDYSLKRLAEGKRMHVTSSAGTDLTVDIAGAPVRGGAGFLGPNVPIAYWPAGLALCFPLAGSVNGRVVLDVGDVNLTFKRYIETPVTLMIDNDIVVEISGDGLDAVTLRSYFAAWNDPVAYTIAHVGWGLNPGATWDSLMMYDKNEINGTELRAVEGNFLISTGANEFANRYTPCHFDFPMRACTVELDGQTVVREGRLQEPYL</sequence>
<name>A0AAW5R496_9HYPH</name>
<dbReference type="InterPro" id="IPR058739">
    <property type="entry name" value="NicX"/>
</dbReference>
<gene>
    <name evidence="2" type="ORF">MUB46_18945</name>
</gene>
<comment type="caution">
    <text evidence="2">The sequence shown here is derived from an EMBL/GenBank/DDBJ whole genome shotgun (WGS) entry which is preliminary data.</text>
</comment>
<dbReference type="RefSeq" id="WP_261617593.1">
    <property type="nucleotide sequence ID" value="NZ_JALIDZ010000009.1"/>
</dbReference>
<evidence type="ECO:0000256" key="1">
    <source>
        <dbReference type="ARBA" id="ARBA00022723"/>
    </source>
</evidence>
<dbReference type="AlphaFoldDB" id="A0AAW5R496"/>
<dbReference type="GO" id="GO:0046872">
    <property type="term" value="F:metal ion binding"/>
    <property type="evidence" value="ECO:0007669"/>
    <property type="project" value="UniProtKB-KW"/>
</dbReference>
<proteinExistence type="predicted"/>
<dbReference type="PANTHER" id="PTHR34448">
    <property type="entry name" value="AMINOPEPTIDASE"/>
    <property type="match status" value="1"/>
</dbReference>
<dbReference type="InterPro" id="IPR052170">
    <property type="entry name" value="M29_Exopeptidase"/>
</dbReference>
<evidence type="ECO:0000313" key="2">
    <source>
        <dbReference type="EMBL" id="MCT8973949.1"/>
    </source>
</evidence>
<protein>
    <submittedName>
        <fullName evidence="2">Peptidase M29</fullName>
    </submittedName>
</protein>
<dbReference type="PANTHER" id="PTHR34448:SF1">
    <property type="entry name" value="BLL6088 PROTEIN"/>
    <property type="match status" value="1"/>
</dbReference>
<keyword evidence="1" id="KW-0479">Metal-binding</keyword>